<accession>A0A0L0CB79</accession>
<keyword evidence="2" id="KW-1185">Reference proteome</keyword>
<comment type="caution">
    <text evidence="1">The sequence shown here is derived from an EMBL/GenBank/DDBJ whole genome shotgun (WGS) entry which is preliminary data.</text>
</comment>
<dbReference type="EMBL" id="JRES01000753">
    <property type="protein sequence ID" value="KNC28724.1"/>
    <property type="molecule type" value="Genomic_DNA"/>
</dbReference>
<proteinExistence type="predicted"/>
<organism evidence="1 2">
    <name type="scientific">Lucilia cuprina</name>
    <name type="common">Green bottle fly</name>
    <name type="synonym">Australian sheep blowfly</name>
    <dbReference type="NCBI Taxonomy" id="7375"/>
    <lineage>
        <taxon>Eukaryota</taxon>
        <taxon>Metazoa</taxon>
        <taxon>Ecdysozoa</taxon>
        <taxon>Arthropoda</taxon>
        <taxon>Hexapoda</taxon>
        <taxon>Insecta</taxon>
        <taxon>Pterygota</taxon>
        <taxon>Neoptera</taxon>
        <taxon>Endopterygota</taxon>
        <taxon>Diptera</taxon>
        <taxon>Brachycera</taxon>
        <taxon>Muscomorpha</taxon>
        <taxon>Oestroidea</taxon>
        <taxon>Calliphoridae</taxon>
        <taxon>Luciliinae</taxon>
        <taxon>Lucilia</taxon>
    </lineage>
</organism>
<sequence>MKRIEKKNLSYVSIICYMILEESFNGSNVQLLQKIMYCMIILRVKNDLSSSEFIYPSIDLFWLKVVEEILIMISQDDMCVDSIRTIEFVYPKFKAGEEKQTSDQGNLRSAESSYNSAINKDEYARITKHHLKLIVLQTKMKMNPFLQNNLIEDALSLALCQL</sequence>
<dbReference type="Proteomes" id="UP000037069">
    <property type="component" value="Unassembled WGS sequence"/>
</dbReference>
<reference evidence="1 2" key="1">
    <citation type="journal article" date="2015" name="Nat. Commun.">
        <title>Lucilia cuprina genome unlocks parasitic fly biology to underpin future interventions.</title>
        <authorList>
            <person name="Anstead C.A."/>
            <person name="Korhonen P.K."/>
            <person name="Young N.D."/>
            <person name="Hall R.S."/>
            <person name="Jex A.R."/>
            <person name="Murali S.C."/>
            <person name="Hughes D.S."/>
            <person name="Lee S.F."/>
            <person name="Perry T."/>
            <person name="Stroehlein A.J."/>
            <person name="Ansell B.R."/>
            <person name="Breugelmans B."/>
            <person name="Hofmann A."/>
            <person name="Qu J."/>
            <person name="Dugan S."/>
            <person name="Lee S.L."/>
            <person name="Chao H."/>
            <person name="Dinh H."/>
            <person name="Han Y."/>
            <person name="Doddapaneni H.V."/>
            <person name="Worley K.C."/>
            <person name="Muzny D.M."/>
            <person name="Ioannidis P."/>
            <person name="Waterhouse R.M."/>
            <person name="Zdobnov E.M."/>
            <person name="James P.J."/>
            <person name="Bagnall N.H."/>
            <person name="Kotze A.C."/>
            <person name="Gibbs R.A."/>
            <person name="Richards S."/>
            <person name="Batterham P."/>
            <person name="Gasser R.B."/>
        </authorList>
    </citation>
    <scope>NUCLEOTIDE SEQUENCE [LARGE SCALE GENOMIC DNA]</scope>
    <source>
        <strain evidence="1 2">LS</strain>
        <tissue evidence="1">Full body</tissue>
    </source>
</reference>
<evidence type="ECO:0000313" key="1">
    <source>
        <dbReference type="EMBL" id="KNC28724.1"/>
    </source>
</evidence>
<gene>
    <name evidence="1" type="ORF">FF38_09447</name>
</gene>
<dbReference type="AlphaFoldDB" id="A0A0L0CB79"/>
<protein>
    <submittedName>
        <fullName evidence="1">Uncharacterized protein</fullName>
    </submittedName>
</protein>
<evidence type="ECO:0000313" key="2">
    <source>
        <dbReference type="Proteomes" id="UP000037069"/>
    </source>
</evidence>
<name>A0A0L0CB79_LUCCU</name>